<evidence type="ECO:0000313" key="2">
    <source>
        <dbReference type="Proteomes" id="UP000324222"/>
    </source>
</evidence>
<comment type="caution">
    <text evidence="1">The sequence shown here is derived from an EMBL/GenBank/DDBJ whole genome shotgun (WGS) entry which is preliminary data.</text>
</comment>
<proteinExistence type="predicted"/>
<dbReference type="Proteomes" id="UP000324222">
    <property type="component" value="Unassembled WGS sequence"/>
</dbReference>
<dbReference type="AlphaFoldDB" id="A0A5B7IBB3"/>
<evidence type="ECO:0000313" key="1">
    <source>
        <dbReference type="EMBL" id="MPC79573.1"/>
    </source>
</evidence>
<name>A0A5B7IBB3_PORTR</name>
<dbReference type="EMBL" id="VSRR010051485">
    <property type="protein sequence ID" value="MPC79573.1"/>
    <property type="molecule type" value="Genomic_DNA"/>
</dbReference>
<reference evidence="1 2" key="1">
    <citation type="submission" date="2019-05" db="EMBL/GenBank/DDBJ databases">
        <title>Another draft genome of Portunus trituberculatus and its Hox gene families provides insights of decapod evolution.</title>
        <authorList>
            <person name="Jeong J.-H."/>
            <person name="Song I."/>
            <person name="Kim S."/>
            <person name="Choi T."/>
            <person name="Kim D."/>
            <person name="Ryu S."/>
            <person name="Kim W."/>
        </authorList>
    </citation>
    <scope>NUCLEOTIDE SEQUENCE [LARGE SCALE GENOMIC DNA]</scope>
    <source>
        <tissue evidence="1">Muscle</tissue>
    </source>
</reference>
<sequence length="73" mass="8076">MSGLVMTASEWKGTGMSEEDTGHGLGNRLVVMWRVPRCDAVSVVRLFIIFRYIAKRNTTPAKVSIVSVNGLCY</sequence>
<keyword evidence="2" id="KW-1185">Reference proteome</keyword>
<gene>
    <name evidence="1" type="ORF">E2C01_074105</name>
</gene>
<protein>
    <submittedName>
        <fullName evidence="1">Uncharacterized protein</fullName>
    </submittedName>
</protein>
<accession>A0A5B7IBB3</accession>
<organism evidence="1 2">
    <name type="scientific">Portunus trituberculatus</name>
    <name type="common">Swimming crab</name>
    <name type="synonym">Neptunus trituberculatus</name>
    <dbReference type="NCBI Taxonomy" id="210409"/>
    <lineage>
        <taxon>Eukaryota</taxon>
        <taxon>Metazoa</taxon>
        <taxon>Ecdysozoa</taxon>
        <taxon>Arthropoda</taxon>
        <taxon>Crustacea</taxon>
        <taxon>Multicrustacea</taxon>
        <taxon>Malacostraca</taxon>
        <taxon>Eumalacostraca</taxon>
        <taxon>Eucarida</taxon>
        <taxon>Decapoda</taxon>
        <taxon>Pleocyemata</taxon>
        <taxon>Brachyura</taxon>
        <taxon>Eubrachyura</taxon>
        <taxon>Portunoidea</taxon>
        <taxon>Portunidae</taxon>
        <taxon>Portuninae</taxon>
        <taxon>Portunus</taxon>
    </lineage>
</organism>